<reference evidence="3 4" key="1">
    <citation type="journal article" date="2011" name="Genome Biol. Evol.">
        <title>Integration of the genetic map and genome assembly of fugu facilitates insights into distinct features of genome evolution in teleosts and mammals.</title>
        <authorList>
            <person name="Kai W."/>
            <person name="Kikuchi K."/>
            <person name="Tohari S."/>
            <person name="Chew A.K."/>
            <person name="Tay A."/>
            <person name="Fujiwara A."/>
            <person name="Hosoya S."/>
            <person name="Suetake H."/>
            <person name="Naruse K."/>
            <person name="Brenner S."/>
            <person name="Suzuki Y."/>
            <person name="Venkatesh B."/>
        </authorList>
    </citation>
    <scope>NUCLEOTIDE SEQUENCE [LARGE SCALE GENOMIC DNA]</scope>
</reference>
<dbReference type="Pfam" id="PF04666">
    <property type="entry name" value="MGAT4_cons"/>
    <property type="match status" value="1"/>
</dbReference>
<evidence type="ECO:0000256" key="1">
    <source>
        <dbReference type="SAM" id="Phobius"/>
    </source>
</evidence>
<dbReference type="Proteomes" id="UP000005226">
    <property type="component" value="Chromosome 3"/>
</dbReference>
<gene>
    <name evidence="3" type="primary">LOC105418847</name>
</gene>
<evidence type="ECO:0000259" key="2">
    <source>
        <dbReference type="Pfam" id="PF04666"/>
    </source>
</evidence>
<keyword evidence="1" id="KW-0472">Membrane</keyword>
<accession>A0A674NTG2</accession>
<dbReference type="GO" id="GO:0008375">
    <property type="term" value="F:acetylglucosaminyltransferase activity"/>
    <property type="evidence" value="ECO:0007669"/>
    <property type="project" value="TreeGrafter"/>
</dbReference>
<proteinExistence type="predicted"/>
<sequence length="457" mass="52437">MRFIKKATILAIVLLFGGFYFLVPSDLIKNDFVEPSESVLKKLNVRPVKLAPQLSWVESQNYLPLNVSYQLLAGTPSNQKRYLAVGISSVRRLHGTYLLSTLQSIISKSSPEERASMVVVLLLADFDASWREATVKEITSRFPSELEEGHLLVLHVPQHFYPPLQGLKRNYNDAPTRVTFRSKQNVDYSFLINYSAGLSHYYLQLEDDVSCANNFFTHIRRRTEEQEAKMTTWTVIEFSVLGYIGKLYKSVDAPLLARFLFLFYQEMPCDWLMSHFRELMTQKETIIFKPSLFQHMGTFSSFDGKHNHLKDKNFREDLNPNPNADVFTDMSIYRDNAPRRAWDNAGEFFWSNSIKKGNFWAAVLDVPAVFTSIVVETGTEGRDLLESGQVEIGHEVITTPTGKSCGEFQSVGTFKNGRFERNELDKDYSSASSCLRIRVTADQRAWLIIRKIVVRTR</sequence>
<dbReference type="InterPro" id="IPR057279">
    <property type="entry name" value="MGAT4"/>
</dbReference>
<dbReference type="InterPro" id="IPR006759">
    <property type="entry name" value="Glyco_transf_54"/>
</dbReference>
<dbReference type="AlphaFoldDB" id="A0A674NTG2"/>
<keyword evidence="4" id="KW-1185">Reference proteome</keyword>
<organism evidence="3 4">
    <name type="scientific">Takifugu rubripes</name>
    <name type="common">Japanese pufferfish</name>
    <name type="synonym">Fugu rubripes</name>
    <dbReference type="NCBI Taxonomy" id="31033"/>
    <lineage>
        <taxon>Eukaryota</taxon>
        <taxon>Metazoa</taxon>
        <taxon>Chordata</taxon>
        <taxon>Craniata</taxon>
        <taxon>Vertebrata</taxon>
        <taxon>Euteleostomi</taxon>
        <taxon>Actinopterygii</taxon>
        <taxon>Neopterygii</taxon>
        <taxon>Teleostei</taxon>
        <taxon>Neoteleostei</taxon>
        <taxon>Acanthomorphata</taxon>
        <taxon>Eupercaria</taxon>
        <taxon>Tetraodontiformes</taxon>
        <taxon>Tetradontoidea</taxon>
        <taxon>Tetraodontidae</taxon>
        <taxon>Takifugu</taxon>
    </lineage>
</organism>
<dbReference type="KEGG" id="tru:105418847"/>
<reference evidence="3" key="2">
    <citation type="submission" date="2025-08" db="UniProtKB">
        <authorList>
            <consortium name="Ensembl"/>
        </authorList>
    </citation>
    <scope>IDENTIFICATION</scope>
</reference>
<dbReference type="GeneTree" id="ENSGT00940000167901"/>
<feature type="domain" description="MGAT4 conserved region" evidence="2">
    <location>
        <begin position="66"/>
        <end position="314"/>
    </location>
</feature>
<dbReference type="GeneID" id="105418847"/>
<protein>
    <submittedName>
        <fullName evidence="3">Zgc:101663</fullName>
    </submittedName>
</protein>
<dbReference type="Ensembl" id="ENSTRUT00000073903.1">
    <property type="protein sequence ID" value="ENSTRUP00000076525.1"/>
    <property type="gene ID" value="ENSTRUG00000032891.1"/>
</dbReference>
<dbReference type="RefSeq" id="XP_029689020.1">
    <property type="nucleotide sequence ID" value="XM_029833160.1"/>
</dbReference>
<evidence type="ECO:0000313" key="4">
    <source>
        <dbReference type="Proteomes" id="UP000005226"/>
    </source>
</evidence>
<dbReference type="GO" id="GO:0006487">
    <property type="term" value="P:protein N-linked glycosylation"/>
    <property type="evidence" value="ECO:0007669"/>
    <property type="project" value="TreeGrafter"/>
</dbReference>
<dbReference type="InParanoid" id="A0A674NTG2"/>
<dbReference type="PANTHER" id="PTHR12062">
    <property type="entry name" value="N-ACETYLGLUCOSAMINYLTRANSFERASE VI"/>
    <property type="match status" value="1"/>
</dbReference>
<keyword evidence="1" id="KW-1133">Transmembrane helix</keyword>
<dbReference type="PANTHER" id="PTHR12062:SF11">
    <property type="entry name" value="ALPHA-1,3-MANNOSYL-GLYCOPROTEIN 4-BETA-N-ACETYLGLUCOSAMINYLTRANSFERASE-LIKE PROTEIN MGAT4E"/>
    <property type="match status" value="1"/>
</dbReference>
<keyword evidence="1" id="KW-0812">Transmembrane</keyword>
<dbReference type="OrthoDB" id="2016523at2759"/>
<evidence type="ECO:0000313" key="3">
    <source>
        <dbReference type="Ensembl" id="ENSTRUP00000076525.1"/>
    </source>
</evidence>
<dbReference type="OMA" id="HFPKLAW"/>
<name>A0A674NTG2_TAKRU</name>
<reference evidence="3" key="3">
    <citation type="submission" date="2025-09" db="UniProtKB">
        <authorList>
            <consortium name="Ensembl"/>
        </authorList>
    </citation>
    <scope>IDENTIFICATION</scope>
</reference>
<feature type="transmembrane region" description="Helical" evidence="1">
    <location>
        <begin position="7"/>
        <end position="23"/>
    </location>
</feature>